<gene>
    <name evidence="3" type="ORF">IV74_GL000279</name>
</gene>
<dbReference type="AlphaFoldDB" id="A0A0R2HWZ8"/>
<evidence type="ECO:0000256" key="1">
    <source>
        <dbReference type="SAM" id="MobiDB-lite"/>
    </source>
</evidence>
<evidence type="ECO:0000313" key="4">
    <source>
        <dbReference type="Proteomes" id="UP000051658"/>
    </source>
</evidence>
<dbReference type="EMBL" id="JQBS01000007">
    <property type="protein sequence ID" value="KRN57298.1"/>
    <property type="molecule type" value="Genomic_DNA"/>
</dbReference>
<feature type="region of interest" description="Disordered" evidence="1">
    <location>
        <begin position="22"/>
        <end position="44"/>
    </location>
</feature>
<evidence type="ECO:0000256" key="2">
    <source>
        <dbReference type="SAM" id="Phobius"/>
    </source>
</evidence>
<dbReference type="PATRIC" id="fig|1449336.4.peg.284"/>
<reference evidence="3 4" key="1">
    <citation type="journal article" date="2015" name="Genome Announc.">
        <title>Expanding the biotechnology potential of lactobacilli through comparative genomics of 213 strains and associated genera.</title>
        <authorList>
            <person name="Sun Z."/>
            <person name="Harris H.M."/>
            <person name="McCann A."/>
            <person name="Guo C."/>
            <person name="Argimon S."/>
            <person name="Zhang W."/>
            <person name="Yang X."/>
            <person name="Jeffery I.B."/>
            <person name="Cooney J.C."/>
            <person name="Kagawa T.F."/>
            <person name="Liu W."/>
            <person name="Song Y."/>
            <person name="Salvetti E."/>
            <person name="Wrobel A."/>
            <person name="Rasinkangas P."/>
            <person name="Parkhill J."/>
            <person name="Rea M.C."/>
            <person name="O'Sullivan O."/>
            <person name="Ritari J."/>
            <person name="Douillard F.P."/>
            <person name="Paul Ross R."/>
            <person name="Yang R."/>
            <person name="Briner A.E."/>
            <person name="Felis G.E."/>
            <person name="de Vos W.M."/>
            <person name="Barrangou R."/>
            <person name="Klaenhammer T.R."/>
            <person name="Caufield P.W."/>
            <person name="Cui Y."/>
            <person name="Zhang H."/>
            <person name="O'Toole P.W."/>
        </authorList>
    </citation>
    <scope>NUCLEOTIDE SEQUENCE [LARGE SCALE GENOMIC DNA]</scope>
    <source>
        <strain evidence="3 4">DSM 20623</strain>
    </source>
</reference>
<keyword evidence="4" id="KW-1185">Reference proteome</keyword>
<organism evidence="3 4">
    <name type="scientific">Carnobacterium divergens DSM 20623</name>
    <dbReference type="NCBI Taxonomy" id="1449336"/>
    <lineage>
        <taxon>Bacteria</taxon>
        <taxon>Bacillati</taxon>
        <taxon>Bacillota</taxon>
        <taxon>Bacilli</taxon>
        <taxon>Lactobacillales</taxon>
        <taxon>Carnobacteriaceae</taxon>
        <taxon>Carnobacterium</taxon>
    </lineage>
</organism>
<accession>A0A0R2HWZ8</accession>
<comment type="caution">
    <text evidence="3">The sequence shown here is derived from an EMBL/GenBank/DDBJ whole genome shotgun (WGS) entry which is preliminary data.</text>
</comment>
<keyword evidence="2" id="KW-0812">Transmembrane</keyword>
<protein>
    <submittedName>
        <fullName evidence="3">Uncharacterized protein</fullName>
    </submittedName>
</protein>
<name>A0A0R2HWZ8_CARDV</name>
<feature type="transmembrane region" description="Helical" evidence="2">
    <location>
        <begin position="56"/>
        <end position="73"/>
    </location>
</feature>
<sequence length="82" mass="9493">MTLFPVITYADENYSTVEGTLIAKTPENNNKEDQAQNDSNSKSEEIIPKLGESSQLINWGFFLVLFVLFFLLYRKKENKNEK</sequence>
<proteinExistence type="predicted"/>
<dbReference type="Proteomes" id="UP000051658">
    <property type="component" value="Unassembled WGS sequence"/>
</dbReference>
<keyword evidence="2" id="KW-0472">Membrane</keyword>
<evidence type="ECO:0000313" key="3">
    <source>
        <dbReference type="EMBL" id="KRN57298.1"/>
    </source>
</evidence>
<keyword evidence="2" id="KW-1133">Transmembrane helix</keyword>